<comment type="caution">
    <text evidence="1">The sequence shown here is derived from an EMBL/GenBank/DDBJ whole genome shotgun (WGS) entry which is preliminary data.</text>
</comment>
<accession>A0A8T7HA62</accession>
<reference evidence="1" key="1">
    <citation type="submission" date="2020-05" db="EMBL/GenBank/DDBJ databases">
        <title>The first insight into the ecology of ammonia-tolerant syntrophic propionate oxidizing bacteria.</title>
        <authorList>
            <person name="Singh A."/>
            <person name="Schnurer A."/>
            <person name="Westerholm M."/>
        </authorList>
    </citation>
    <scope>NUCLEOTIDE SEQUENCE</scope>
    <source>
        <strain evidence="1">MAG54</strain>
    </source>
</reference>
<protein>
    <submittedName>
        <fullName evidence="1">Uncharacterized protein</fullName>
    </submittedName>
</protein>
<proteinExistence type="predicted"/>
<name>A0A8T7HA62_9EURY</name>
<dbReference type="AlphaFoldDB" id="A0A8T7HA62"/>
<dbReference type="Proteomes" id="UP000737555">
    <property type="component" value="Unassembled WGS sequence"/>
</dbReference>
<dbReference type="EMBL" id="JABMJE010000003">
    <property type="protein sequence ID" value="NQS77188.1"/>
    <property type="molecule type" value="Genomic_DNA"/>
</dbReference>
<sequence length="420" mass="47192">MAKVEREQSEREVFVKPLLEAANTNHWRDALRILFVSGHVLSLYPSPIDLPCLVSVQGPYQTISRSADLLRGRANVAVTTLMGSALQLFLPQISVLMKEETITQNVTEESGEQMSAEVQQNTLAMLMMAKVAPEVEKHKKELASIAIQGASSLSDMIVVNMLESFLETRDNHLHCTFDEDEYEEMVESLRRLGIVGSKLQVSLCPECTNYQFTISNCPCLSDKCPKCGEEWVTAILYSFDEPYGSIKVDNNDLPLFISSYLRYQMVSGVLPRKVEIYPNAMVRFEDNKEAEIDVFVPECNFGVECKVYEDVFAPMTDSRMGNLKDKLLKQIRRYSRANITRVLIVTNLTDSSAEKLQGAIAEALRQDGDSVSVKVLPGDVEILLRTLDEIASDIVRSVQESMQRELNPAEELNLIETTTE</sequence>
<gene>
    <name evidence="1" type="ORF">HQQ74_00495</name>
</gene>
<dbReference type="RefSeq" id="WP_214166867.1">
    <property type="nucleotide sequence ID" value="NZ_JAHAVR010000005.1"/>
</dbReference>
<evidence type="ECO:0000313" key="2">
    <source>
        <dbReference type="Proteomes" id="UP000737555"/>
    </source>
</evidence>
<organism evidence="1 2">
    <name type="scientific">Methanoculleus bourgensis</name>
    <dbReference type="NCBI Taxonomy" id="83986"/>
    <lineage>
        <taxon>Archaea</taxon>
        <taxon>Methanobacteriati</taxon>
        <taxon>Methanobacteriota</taxon>
        <taxon>Stenosarchaea group</taxon>
        <taxon>Methanomicrobia</taxon>
        <taxon>Methanomicrobiales</taxon>
        <taxon>Methanomicrobiaceae</taxon>
        <taxon>Methanoculleus</taxon>
    </lineage>
</organism>
<evidence type="ECO:0000313" key="1">
    <source>
        <dbReference type="EMBL" id="NQS77188.1"/>
    </source>
</evidence>